<sequence>MPASHQRHRRSPFKRTSFRRTSSGSSSLKSVSEIQPQFHDHVKPQFSHPTMPEWENGDIVIRNVDVEKQSVAFYPEITVTVCRDEMAVVRKEDGEISQAQHQSQSQIFRSEDIKKEMEGRDTSPAASSVYSTNTLGYPNTDADNGSCSYTSCSSIPRVPGLSLETLTSRSAVSDISFLNVEGKSDCELGVSMASSRMERWKSFGRAKGKVRGFLGSGKARDGEGEGEGKGKHGKHHEKKIRPFLRKYCLHPFSMRSSFRLVGWIEDPVGCCVGHGAGYGAGYASGYGEVRTGYAYGGGIGDARLWDEARRSGLEGGLY</sequence>
<dbReference type="AlphaFoldDB" id="A0A384JTP2"/>
<dbReference type="EMBL" id="CP009813">
    <property type="protein sequence ID" value="ATZ53923.1"/>
    <property type="molecule type" value="Genomic_DNA"/>
</dbReference>
<proteinExistence type="predicted"/>
<feature type="compositionally biased region" description="Basic residues" evidence="1">
    <location>
        <begin position="1"/>
        <end position="18"/>
    </location>
</feature>
<evidence type="ECO:0000313" key="2">
    <source>
        <dbReference type="EMBL" id="ATZ53923.1"/>
    </source>
</evidence>
<keyword evidence="3" id="KW-1185">Reference proteome</keyword>
<name>A0A384JTP2_BOTFB</name>
<evidence type="ECO:0000256" key="1">
    <source>
        <dbReference type="SAM" id="MobiDB-lite"/>
    </source>
</evidence>
<evidence type="ECO:0000313" key="3">
    <source>
        <dbReference type="Proteomes" id="UP000001798"/>
    </source>
</evidence>
<reference evidence="2 3" key="1">
    <citation type="journal article" date="2011" name="PLoS Genet.">
        <title>Genomic analysis of the necrotrophic fungal pathogens Sclerotinia sclerotiorum and Botrytis cinerea.</title>
        <authorList>
            <person name="Amselem J."/>
            <person name="Cuomo C.A."/>
            <person name="van Kan J.A."/>
            <person name="Viaud M."/>
            <person name="Benito E.P."/>
            <person name="Couloux A."/>
            <person name="Coutinho P.M."/>
            <person name="de Vries R.P."/>
            <person name="Dyer P.S."/>
            <person name="Fillinger S."/>
            <person name="Fournier E."/>
            <person name="Gout L."/>
            <person name="Hahn M."/>
            <person name="Kohn L."/>
            <person name="Lapalu N."/>
            <person name="Plummer K.M."/>
            <person name="Pradier J.M."/>
            <person name="Quevillon E."/>
            <person name="Sharon A."/>
            <person name="Simon A."/>
            <person name="ten Have A."/>
            <person name="Tudzynski B."/>
            <person name="Tudzynski P."/>
            <person name="Wincker P."/>
            <person name="Andrew M."/>
            <person name="Anthouard V."/>
            <person name="Beever R.E."/>
            <person name="Beffa R."/>
            <person name="Benoit I."/>
            <person name="Bouzid O."/>
            <person name="Brault B."/>
            <person name="Chen Z."/>
            <person name="Choquer M."/>
            <person name="Collemare J."/>
            <person name="Cotton P."/>
            <person name="Danchin E.G."/>
            <person name="Da Silva C."/>
            <person name="Gautier A."/>
            <person name="Giraud C."/>
            <person name="Giraud T."/>
            <person name="Gonzalez C."/>
            <person name="Grossetete S."/>
            <person name="Guldener U."/>
            <person name="Henrissat B."/>
            <person name="Howlett B.J."/>
            <person name="Kodira C."/>
            <person name="Kretschmer M."/>
            <person name="Lappartient A."/>
            <person name="Leroch M."/>
            <person name="Levis C."/>
            <person name="Mauceli E."/>
            <person name="Neuveglise C."/>
            <person name="Oeser B."/>
            <person name="Pearson M."/>
            <person name="Poulain J."/>
            <person name="Poussereau N."/>
            <person name="Quesneville H."/>
            <person name="Rascle C."/>
            <person name="Schumacher J."/>
            <person name="Segurens B."/>
            <person name="Sexton A."/>
            <person name="Silva E."/>
            <person name="Sirven C."/>
            <person name="Soanes D.M."/>
            <person name="Talbot N.J."/>
            <person name="Templeton M."/>
            <person name="Yandava C."/>
            <person name="Yarden O."/>
            <person name="Zeng Q."/>
            <person name="Rollins J.A."/>
            <person name="Lebrun M.H."/>
            <person name="Dickman M."/>
        </authorList>
    </citation>
    <scope>NUCLEOTIDE SEQUENCE [LARGE SCALE GENOMIC DNA]</scope>
    <source>
        <strain evidence="2 3">B05.10</strain>
    </source>
</reference>
<dbReference type="Proteomes" id="UP000001798">
    <property type="component" value="Chromosome 9"/>
</dbReference>
<dbReference type="VEuPathDB" id="FungiDB:Bcin09g06790"/>
<feature type="compositionally biased region" description="Basic and acidic residues" evidence="1">
    <location>
        <begin position="218"/>
        <end position="230"/>
    </location>
</feature>
<organism evidence="2 3">
    <name type="scientific">Botryotinia fuckeliana (strain B05.10)</name>
    <name type="common">Noble rot fungus</name>
    <name type="synonym">Botrytis cinerea</name>
    <dbReference type="NCBI Taxonomy" id="332648"/>
    <lineage>
        <taxon>Eukaryota</taxon>
        <taxon>Fungi</taxon>
        <taxon>Dikarya</taxon>
        <taxon>Ascomycota</taxon>
        <taxon>Pezizomycotina</taxon>
        <taxon>Leotiomycetes</taxon>
        <taxon>Helotiales</taxon>
        <taxon>Sclerotiniaceae</taxon>
        <taxon>Botrytis</taxon>
    </lineage>
</organism>
<dbReference type="KEGG" id="bfu:BCIN_09g06790"/>
<feature type="region of interest" description="Disordered" evidence="1">
    <location>
        <begin position="214"/>
        <end position="237"/>
    </location>
</feature>
<feature type="compositionally biased region" description="Low complexity" evidence="1">
    <location>
        <begin position="19"/>
        <end position="32"/>
    </location>
</feature>
<reference evidence="2 3" key="2">
    <citation type="journal article" date="2012" name="Eukaryot. Cell">
        <title>Genome update of Botrytis cinerea strains B05.10 and T4.</title>
        <authorList>
            <person name="Staats M."/>
            <person name="van Kan J.A."/>
        </authorList>
    </citation>
    <scope>NUCLEOTIDE SEQUENCE [LARGE SCALE GENOMIC DNA]</scope>
    <source>
        <strain evidence="2 3">B05.10</strain>
    </source>
</reference>
<dbReference type="RefSeq" id="XP_024551117.1">
    <property type="nucleotide sequence ID" value="XM_024695323.1"/>
</dbReference>
<accession>A0A384JTP2</accession>
<reference evidence="2 3" key="3">
    <citation type="journal article" date="2017" name="Mol. Plant Pathol.">
        <title>A gapless genome sequence of the fungus Botrytis cinerea.</title>
        <authorList>
            <person name="Van Kan J.A."/>
            <person name="Stassen J.H."/>
            <person name="Mosbach A."/>
            <person name="Van Der Lee T.A."/>
            <person name="Faino L."/>
            <person name="Farmer A.D."/>
            <person name="Papasotiriou D.G."/>
            <person name="Zhou S."/>
            <person name="Seidl M.F."/>
            <person name="Cottam E."/>
            <person name="Edel D."/>
            <person name="Hahn M."/>
            <person name="Schwartz D.C."/>
            <person name="Dietrich R.A."/>
            <person name="Widdison S."/>
            <person name="Scalliet G."/>
        </authorList>
    </citation>
    <scope>NUCLEOTIDE SEQUENCE [LARGE SCALE GENOMIC DNA]</scope>
    <source>
        <strain evidence="2 3">B05.10</strain>
    </source>
</reference>
<gene>
    <name evidence="2" type="ORF">BCIN_09g06790</name>
</gene>
<feature type="region of interest" description="Disordered" evidence="1">
    <location>
        <begin position="1"/>
        <end position="35"/>
    </location>
</feature>
<protein>
    <submittedName>
        <fullName evidence="2">Uncharacterized protein</fullName>
    </submittedName>
</protein>
<dbReference type="GeneID" id="5433782"/>
<dbReference type="OrthoDB" id="3552498at2759"/>